<name>A0A7C3E6V0_9SPIR</name>
<dbReference type="Pfam" id="PF00702">
    <property type="entry name" value="Hydrolase"/>
    <property type="match status" value="1"/>
</dbReference>
<protein>
    <submittedName>
        <fullName evidence="5">HAD family hydrolase</fullName>
    </submittedName>
</protein>
<keyword evidence="4" id="KW-0460">Magnesium</keyword>
<dbReference type="SFLD" id="SFLDG01129">
    <property type="entry name" value="C1.5:_HAD__Beta-PGM__Phosphata"/>
    <property type="match status" value="1"/>
</dbReference>
<dbReference type="EMBL" id="DSVL01000424">
    <property type="protein sequence ID" value="HFH30557.1"/>
    <property type="molecule type" value="Genomic_DNA"/>
</dbReference>
<evidence type="ECO:0000313" key="5">
    <source>
        <dbReference type="EMBL" id="HFH30557.1"/>
    </source>
</evidence>
<sequence>MKLYHIPDRVSGLIFDMDGTLYTHHEYAEHQNIVLIQRLAELRHRSYEEMRFQIDEYRRAWALAHGGETLSLGNTMMAFGIPIEESIRWRSELIHPEHYLSPDPQLRETLLAMSRQARLAVVTNNPTDIARRTLTTLGVLDLFSSIVGLDTFKASKPHDQSFLKAAQDLHAPVSACVAVGDRYDIDIAMPLQLGMGGILVDGVEDVHRILTILQNP</sequence>
<dbReference type="InterPro" id="IPR051400">
    <property type="entry name" value="HAD-like_hydrolase"/>
</dbReference>
<dbReference type="GO" id="GO:0044281">
    <property type="term" value="P:small molecule metabolic process"/>
    <property type="evidence" value="ECO:0007669"/>
    <property type="project" value="UniProtKB-ARBA"/>
</dbReference>
<evidence type="ECO:0000256" key="1">
    <source>
        <dbReference type="ARBA" id="ARBA00001946"/>
    </source>
</evidence>
<dbReference type="SFLD" id="SFLDS00003">
    <property type="entry name" value="Haloacid_Dehalogenase"/>
    <property type="match status" value="1"/>
</dbReference>
<dbReference type="InterPro" id="IPR006439">
    <property type="entry name" value="HAD-SF_hydro_IA"/>
</dbReference>
<comment type="cofactor">
    <cofactor evidence="1">
        <name>Mg(2+)</name>
        <dbReference type="ChEBI" id="CHEBI:18420"/>
    </cofactor>
</comment>
<dbReference type="InterPro" id="IPR036412">
    <property type="entry name" value="HAD-like_sf"/>
</dbReference>
<dbReference type="GO" id="GO:0016791">
    <property type="term" value="F:phosphatase activity"/>
    <property type="evidence" value="ECO:0007669"/>
    <property type="project" value="TreeGrafter"/>
</dbReference>
<evidence type="ECO:0000256" key="3">
    <source>
        <dbReference type="ARBA" id="ARBA00022801"/>
    </source>
</evidence>
<dbReference type="PANTHER" id="PTHR46470">
    <property type="entry name" value="N-ACYLNEURAMINATE-9-PHOSPHATASE"/>
    <property type="match status" value="1"/>
</dbReference>
<keyword evidence="2" id="KW-0479">Metal-binding</keyword>
<dbReference type="Gene3D" id="3.40.50.1000">
    <property type="entry name" value="HAD superfamily/HAD-like"/>
    <property type="match status" value="1"/>
</dbReference>
<organism evidence="5">
    <name type="scientific">Gracilinema caldarium</name>
    <dbReference type="NCBI Taxonomy" id="215591"/>
    <lineage>
        <taxon>Bacteria</taxon>
        <taxon>Pseudomonadati</taxon>
        <taxon>Spirochaetota</taxon>
        <taxon>Spirochaetia</taxon>
        <taxon>Spirochaetales</taxon>
        <taxon>Breznakiellaceae</taxon>
        <taxon>Gracilinema</taxon>
    </lineage>
</organism>
<proteinExistence type="predicted"/>
<dbReference type="InterPro" id="IPR023214">
    <property type="entry name" value="HAD_sf"/>
</dbReference>
<dbReference type="SUPFAM" id="SSF56784">
    <property type="entry name" value="HAD-like"/>
    <property type="match status" value="1"/>
</dbReference>
<gene>
    <name evidence="5" type="ORF">ENS59_13795</name>
</gene>
<accession>A0A7C3E6V0</accession>
<dbReference type="GO" id="GO:0046872">
    <property type="term" value="F:metal ion binding"/>
    <property type="evidence" value="ECO:0007669"/>
    <property type="project" value="UniProtKB-KW"/>
</dbReference>
<evidence type="ECO:0000256" key="2">
    <source>
        <dbReference type="ARBA" id="ARBA00022723"/>
    </source>
</evidence>
<reference evidence="5" key="1">
    <citation type="journal article" date="2020" name="mSystems">
        <title>Genome- and Community-Level Interaction Insights into Carbon Utilization and Element Cycling Functions of Hydrothermarchaeota in Hydrothermal Sediment.</title>
        <authorList>
            <person name="Zhou Z."/>
            <person name="Liu Y."/>
            <person name="Xu W."/>
            <person name="Pan J."/>
            <person name="Luo Z.H."/>
            <person name="Li M."/>
        </authorList>
    </citation>
    <scope>NUCLEOTIDE SEQUENCE [LARGE SCALE GENOMIC DNA]</scope>
    <source>
        <strain evidence="5">SpSt-503</strain>
    </source>
</reference>
<keyword evidence="3 5" id="KW-0378">Hydrolase</keyword>
<comment type="caution">
    <text evidence="5">The sequence shown here is derived from an EMBL/GenBank/DDBJ whole genome shotgun (WGS) entry which is preliminary data.</text>
</comment>
<dbReference type="PANTHER" id="PTHR46470:SF2">
    <property type="entry name" value="GLYCERALDEHYDE 3-PHOSPHATE PHOSPHATASE"/>
    <property type="match status" value="1"/>
</dbReference>
<dbReference type="NCBIfam" id="TIGR01549">
    <property type="entry name" value="HAD-SF-IA-v1"/>
    <property type="match status" value="1"/>
</dbReference>
<dbReference type="AlphaFoldDB" id="A0A7C3E6V0"/>
<evidence type="ECO:0000256" key="4">
    <source>
        <dbReference type="ARBA" id="ARBA00022842"/>
    </source>
</evidence>